<dbReference type="PANTHER" id="PTHR33076">
    <property type="entry name" value="NON-SPECIFIC LIPID-TRANSFER PROTEIN 2-RELATED"/>
    <property type="match status" value="1"/>
</dbReference>
<gene>
    <name evidence="4" type="primary">LTP2-A</name>
    <name evidence="4" type="ORF">QJS10_CPA09g00675</name>
</gene>
<evidence type="ECO:0000259" key="3">
    <source>
        <dbReference type="SMART" id="SM00499"/>
    </source>
</evidence>
<dbReference type="CDD" id="cd01960">
    <property type="entry name" value="nsLTP1"/>
    <property type="match status" value="1"/>
</dbReference>
<proteinExistence type="inferred from homology"/>
<feature type="domain" description="Bifunctional inhibitor/plant lipid transfer protein/seed storage helical" evidence="3">
    <location>
        <begin position="31"/>
        <end position="116"/>
    </location>
</feature>
<evidence type="ECO:0000256" key="2">
    <source>
        <dbReference type="SAM" id="SignalP"/>
    </source>
</evidence>
<keyword evidence="1" id="KW-0813">Transport</keyword>
<dbReference type="InterPro" id="IPR000528">
    <property type="entry name" value="Plant_nsLTP"/>
</dbReference>
<reference evidence="4" key="2">
    <citation type="submission" date="2023-06" db="EMBL/GenBank/DDBJ databases">
        <authorList>
            <person name="Ma L."/>
            <person name="Liu K.-W."/>
            <person name="Li Z."/>
            <person name="Hsiao Y.-Y."/>
            <person name="Qi Y."/>
            <person name="Fu T."/>
            <person name="Tang G."/>
            <person name="Zhang D."/>
            <person name="Sun W.-H."/>
            <person name="Liu D.-K."/>
            <person name="Li Y."/>
            <person name="Chen G.-Z."/>
            <person name="Liu X.-D."/>
            <person name="Liao X.-Y."/>
            <person name="Jiang Y.-T."/>
            <person name="Yu X."/>
            <person name="Hao Y."/>
            <person name="Huang J."/>
            <person name="Zhao X.-W."/>
            <person name="Ke S."/>
            <person name="Chen Y.-Y."/>
            <person name="Wu W.-L."/>
            <person name="Hsu J.-L."/>
            <person name="Lin Y.-F."/>
            <person name="Huang M.-D."/>
            <person name="Li C.-Y."/>
            <person name="Huang L."/>
            <person name="Wang Z.-W."/>
            <person name="Zhao X."/>
            <person name="Zhong W.-Y."/>
            <person name="Peng D.-H."/>
            <person name="Ahmad S."/>
            <person name="Lan S."/>
            <person name="Zhang J.-S."/>
            <person name="Tsai W.-C."/>
            <person name="Van De Peer Y."/>
            <person name="Liu Z.-J."/>
        </authorList>
    </citation>
    <scope>NUCLEOTIDE SEQUENCE</scope>
    <source>
        <strain evidence="4">CP</strain>
        <tissue evidence="4">Leaves</tissue>
    </source>
</reference>
<dbReference type="InterPro" id="IPR036312">
    <property type="entry name" value="Bifun_inhib/LTP/seed_sf"/>
</dbReference>
<name>A0AAV9E9B3_ACOCL</name>
<evidence type="ECO:0000313" key="5">
    <source>
        <dbReference type="Proteomes" id="UP001180020"/>
    </source>
</evidence>
<reference evidence="4" key="1">
    <citation type="journal article" date="2023" name="Nat. Commun.">
        <title>Diploid and tetraploid genomes of Acorus and the evolution of monocots.</title>
        <authorList>
            <person name="Ma L."/>
            <person name="Liu K.W."/>
            <person name="Li Z."/>
            <person name="Hsiao Y.Y."/>
            <person name="Qi Y."/>
            <person name="Fu T."/>
            <person name="Tang G.D."/>
            <person name="Zhang D."/>
            <person name="Sun W.H."/>
            <person name="Liu D.K."/>
            <person name="Li Y."/>
            <person name="Chen G.Z."/>
            <person name="Liu X.D."/>
            <person name="Liao X.Y."/>
            <person name="Jiang Y.T."/>
            <person name="Yu X."/>
            <person name="Hao Y."/>
            <person name="Huang J."/>
            <person name="Zhao X.W."/>
            <person name="Ke S."/>
            <person name="Chen Y.Y."/>
            <person name="Wu W.L."/>
            <person name="Hsu J.L."/>
            <person name="Lin Y.F."/>
            <person name="Huang M.D."/>
            <person name="Li C.Y."/>
            <person name="Huang L."/>
            <person name="Wang Z.W."/>
            <person name="Zhao X."/>
            <person name="Zhong W.Y."/>
            <person name="Peng D.H."/>
            <person name="Ahmad S."/>
            <person name="Lan S."/>
            <person name="Zhang J.S."/>
            <person name="Tsai W.C."/>
            <person name="Van de Peer Y."/>
            <person name="Liu Z.J."/>
        </authorList>
    </citation>
    <scope>NUCLEOTIDE SEQUENCE</scope>
    <source>
        <strain evidence="4">CP</strain>
    </source>
</reference>
<keyword evidence="2" id="KW-0732">Signal</keyword>
<dbReference type="SUPFAM" id="SSF47699">
    <property type="entry name" value="Bifunctional inhibitor/lipid-transfer protein/seed storage 2S albumin"/>
    <property type="match status" value="1"/>
</dbReference>
<dbReference type="PROSITE" id="PS00597">
    <property type="entry name" value="PLANT_LTP"/>
    <property type="match status" value="1"/>
</dbReference>
<comment type="caution">
    <text evidence="4">The sequence shown here is derived from an EMBL/GenBank/DDBJ whole genome shotgun (WGS) entry which is preliminary data.</text>
</comment>
<accession>A0AAV9E9B3</accession>
<dbReference type="GO" id="GO:0008289">
    <property type="term" value="F:lipid binding"/>
    <property type="evidence" value="ECO:0007669"/>
    <property type="project" value="UniProtKB-KW"/>
</dbReference>
<evidence type="ECO:0000313" key="4">
    <source>
        <dbReference type="EMBL" id="KAK1308918.1"/>
    </source>
</evidence>
<feature type="chain" id="PRO_5043462861" description="Non-specific lipid-transfer protein" evidence="2">
    <location>
        <begin position="28"/>
        <end position="120"/>
    </location>
</feature>
<protein>
    <recommendedName>
        <fullName evidence="1">Non-specific lipid-transfer protein</fullName>
    </recommendedName>
</protein>
<keyword evidence="1" id="KW-0446">Lipid-binding</keyword>
<evidence type="ECO:0000256" key="1">
    <source>
        <dbReference type="RuleBase" id="RU000628"/>
    </source>
</evidence>
<dbReference type="PROSITE" id="PS51257">
    <property type="entry name" value="PROKAR_LIPOPROTEIN"/>
    <property type="match status" value="1"/>
</dbReference>
<sequence length="120" mass="12349">MGVTKRGVACVLLLVAVACAVIGPSLAQMSCSAVDSALSPCSQYVTGQANAPSAECCSAVRSVNQAASTTQARRDTCECLRQIVARDSNVKDEAAQALPRQCGVSVSIPISRNSDCSRVS</sequence>
<dbReference type="Gene3D" id="1.10.110.10">
    <property type="entry name" value="Plant lipid-transfer and hydrophobic proteins"/>
    <property type="match status" value="1"/>
</dbReference>
<dbReference type="Pfam" id="PF00234">
    <property type="entry name" value="Tryp_alpha_amyl"/>
    <property type="match status" value="1"/>
</dbReference>
<dbReference type="SMART" id="SM00499">
    <property type="entry name" value="AAI"/>
    <property type="match status" value="1"/>
</dbReference>
<dbReference type="Proteomes" id="UP001180020">
    <property type="component" value="Unassembled WGS sequence"/>
</dbReference>
<dbReference type="InterPro" id="IPR016140">
    <property type="entry name" value="Bifunc_inhib/LTP/seed_store"/>
</dbReference>
<dbReference type="GO" id="GO:0006869">
    <property type="term" value="P:lipid transport"/>
    <property type="evidence" value="ECO:0007669"/>
    <property type="project" value="InterPro"/>
</dbReference>
<comment type="similarity">
    <text evidence="1">Belongs to the plant LTP family.</text>
</comment>
<feature type="signal peptide" evidence="2">
    <location>
        <begin position="1"/>
        <end position="27"/>
    </location>
</feature>
<comment type="function">
    <text evidence="1">Plant non-specific lipid-transfer proteins transfer phospholipids as well as galactolipids across membranes. May play a role in wax or cutin deposition in the cell walls of expanding epidermal cells and certain secretory tissues.</text>
</comment>
<organism evidence="4 5">
    <name type="scientific">Acorus calamus</name>
    <name type="common">Sweet flag</name>
    <dbReference type="NCBI Taxonomy" id="4465"/>
    <lineage>
        <taxon>Eukaryota</taxon>
        <taxon>Viridiplantae</taxon>
        <taxon>Streptophyta</taxon>
        <taxon>Embryophyta</taxon>
        <taxon>Tracheophyta</taxon>
        <taxon>Spermatophyta</taxon>
        <taxon>Magnoliopsida</taxon>
        <taxon>Liliopsida</taxon>
        <taxon>Acoraceae</taxon>
        <taxon>Acorus</taxon>
    </lineage>
</organism>
<dbReference type="EMBL" id="JAUJYO010000009">
    <property type="protein sequence ID" value="KAK1308918.1"/>
    <property type="molecule type" value="Genomic_DNA"/>
</dbReference>
<keyword evidence="5" id="KW-1185">Reference proteome</keyword>
<dbReference type="AlphaFoldDB" id="A0AAV9E9B3"/>
<dbReference type="PRINTS" id="PR00382">
    <property type="entry name" value="LIPIDTRNSFER"/>
</dbReference>